<dbReference type="RefSeq" id="WP_190888559.1">
    <property type="nucleotide sequence ID" value="NZ_JACWZY010000016.1"/>
</dbReference>
<dbReference type="Gene3D" id="3.10.450.50">
    <property type="match status" value="1"/>
</dbReference>
<reference evidence="2" key="1">
    <citation type="submission" date="2020-09" db="EMBL/GenBank/DDBJ databases">
        <authorList>
            <person name="Kim M.K."/>
        </authorList>
    </citation>
    <scope>NUCLEOTIDE SEQUENCE</scope>
    <source>
        <strain evidence="2">BT702</strain>
    </source>
</reference>
<dbReference type="SUPFAM" id="SSF54427">
    <property type="entry name" value="NTF2-like"/>
    <property type="match status" value="1"/>
</dbReference>
<accession>A0A926Y460</accession>
<protein>
    <submittedName>
        <fullName evidence="2">Nuclear transport factor 2 family protein</fullName>
    </submittedName>
</protein>
<dbReference type="InterPro" id="IPR037401">
    <property type="entry name" value="SnoaL-like"/>
</dbReference>
<evidence type="ECO:0000313" key="3">
    <source>
        <dbReference type="Proteomes" id="UP000598820"/>
    </source>
</evidence>
<dbReference type="AlphaFoldDB" id="A0A926Y460"/>
<comment type="caution">
    <text evidence="2">The sequence shown here is derived from an EMBL/GenBank/DDBJ whole genome shotgun (WGS) entry which is preliminary data.</text>
</comment>
<dbReference type="EMBL" id="JACWZY010000016">
    <property type="protein sequence ID" value="MBD2702711.1"/>
    <property type="molecule type" value="Genomic_DNA"/>
</dbReference>
<dbReference type="Proteomes" id="UP000598820">
    <property type="component" value="Unassembled WGS sequence"/>
</dbReference>
<dbReference type="Pfam" id="PF12680">
    <property type="entry name" value="SnoaL_2"/>
    <property type="match status" value="1"/>
</dbReference>
<organism evidence="2 3">
    <name type="scientific">Spirosoma profusum</name>
    <dbReference type="NCBI Taxonomy" id="2771354"/>
    <lineage>
        <taxon>Bacteria</taxon>
        <taxon>Pseudomonadati</taxon>
        <taxon>Bacteroidota</taxon>
        <taxon>Cytophagia</taxon>
        <taxon>Cytophagales</taxon>
        <taxon>Cytophagaceae</taxon>
        <taxon>Spirosoma</taxon>
    </lineage>
</organism>
<name>A0A926Y460_9BACT</name>
<dbReference type="InterPro" id="IPR032710">
    <property type="entry name" value="NTF2-like_dom_sf"/>
</dbReference>
<evidence type="ECO:0000313" key="2">
    <source>
        <dbReference type="EMBL" id="MBD2702711.1"/>
    </source>
</evidence>
<feature type="domain" description="SnoaL-like" evidence="1">
    <location>
        <begin position="9"/>
        <end position="110"/>
    </location>
</feature>
<evidence type="ECO:0000259" key="1">
    <source>
        <dbReference type="Pfam" id="PF12680"/>
    </source>
</evidence>
<gene>
    <name evidence="2" type="ORF">IC229_18840</name>
</gene>
<keyword evidence="3" id="KW-1185">Reference proteome</keyword>
<sequence length="116" mass="13560">MAKHQELITQAYHAFNSRDIDAVLNLLHPDVDWPNGWEGGYVKGHDEVRNYWLRQWQELNPNVTPVSFSEMPDGRINVTVHQFIKDLQDNVLADSSVRHIYTIDHEKIKRMDILPA</sequence>
<proteinExistence type="predicted"/>